<reference evidence="2" key="2">
    <citation type="submission" date="2015-01" db="EMBL/GenBank/DDBJ databases">
        <title>Evolutionary Origins and Diversification of the Mycorrhizal Mutualists.</title>
        <authorList>
            <consortium name="DOE Joint Genome Institute"/>
            <consortium name="Mycorrhizal Genomics Consortium"/>
            <person name="Kohler A."/>
            <person name="Kuo A."/>
            <person name="Nagy L.G."/>
            <person name="Floudas D."/>
            <person name="Copeland A."/>
            <person name="Barry K.W."/>
            <person name="Cichocki N."/>
            <person name="Veneault-Fourrey C."/>
            <person name="LaButti K."/>
            <person name="Lindquist E.A."/>
            <person name="Lipzen A."/>
            <person name="Lundell T."/>
            <person name="Morin E."/>
            <person name="Murat C."/>
            <person name="Riley R."/>
            <person name="Ohm R."/>
            <person name="Sun H."/>
            <person name="Tunlid A."/>
            <person name="Henrissat B."/>
            <person name="Grigoriev I.V."/>
            <person name="Hibbett D.S."/>
            <person name="Martin F."/>
        </authorList>
    </citation>
    <scope>NUCLEOTIDE SEQUENCE [LARGE SCALE GENOMIC DNA]</scope>
    <source>
        <strain evidence="2">F 1598</strain>
    </source>
</reference>
<dbReference type="InParanoid" id="A0A0C3F815"/>
<evidence type="ECO:0000313" key="1">
    <source>
        <dbReference type="EMBL" id="KIM76074.1"/>
    </source>
</evidence>
<dbReference type="Proteomes" id="UP000054166">
    <property type="component" value="Unassembled WGS sequence"/>
</dbReference>
<reference evidence="1 2" key="1">
    <citation type="submission" date="2014-04" db="EMBL/GenBank/DDBJ databases">
        <authorList>
            <consortium name="DOE Joint Genome Institute"/>
            <person name="Kuo A."/>
            <person name="Tarkka M."/>
            <person name="Buscot F."/>
            <person name="Kohler A."/>
            <person name="Nagy L.G."/>
            <person name="Floudas D."/>
            <person name="Copeland A."/>
            <person name="Barry K.W."/>
            <person name="Cichocki N."/>
            <person name="Veneault-Fourrey C."/>
            <person name="LaButti K."/>
            <person name="Lindquist E.A."/>
            <person name="Lipzen A."/>
            <person name="Lundell T."/>
            <person name="Morin E."/>
            <person name="Murat C."/>
            <person name="Sun H."/>
            <person name="Tunlid A."/>
            <person name="Henrissat B."/>
            <person name="Grigoriev I.V."/>
            <person name="Hibbett D.S."/>
            <person name="Martin F."/>
            <person name="Nordberg H.P."/>
            <person name="Cantor M.N."/>
            <person name="Hua S.X."/>
        </authorList>
    </citation>
    <scope>NUCLEOTIDE SEQUENCE [LARGE SCALE GENOMIC DNA]</scope>
    <source>
        <strain evidence="1 2">F 1598</strain>
    </source>
</reference>
<gene>
    <name evidence="1" type="ORF">PILCRDRAFT_826732</name>
</gene>
<protein>
    <submittedName>
        <fullName evidence="1">Uncharacterized protein</fullName>
    </submittedName>
</protein>
<keyword evidence="2" id="KW-1185">Reference proteome</keyword>
<sequence>MRCGWVVFPGYSSCVPCILREESIEKGRDEMKSLSHPSFLYPNQFVRASPP</sequence>
<name>A0A0C3F815_PILCF</name>
<evidence type="ECO:0000313" key="2">
    <source>
        <dbReference type="Proteomes" id="UP000054166"/>
    </source>
</evidence>
<dbReference type="EMBL" id="KN833039">
    <property type="protein sequence ID" value="KIM76074.1"/>
    <property type="molecule type" value="Genomic_DNA"/>
</dbReference>
<accession>A0A0C3F815</accession>
<organism evidence="1 2">
    <name type="scientific">Piloderma croceum (strain F 1598)</name>
    <dbReference type="NCBI Taxonomy" id="765440"/>
    <lineage>
        <taxon>Eukaryota</taxon>
        <taxon>Fungi</taxon>
        <taxon>Dikarya</taxon>
        <taxon>Basidiomycota</taxon>
        <taxon>Agaricomycotina</taxon>
        <taxon>Agaricomycetes</taxon>
        <taxon>Agaricomycetidae</taxon>
        <taxon>Atheliales</taxon>
        <taxon>Atheliaceae</taxon>
        <taxon>Piloderma</taxon>
    </lineage>
</organism>
<dbReference type="HOGENOM" id="CLU_3107220_0_0_1"/>
<dbReference type="AlphaFoldDB" id="A0A0C3F815"/>
<proteinExistence type="predicted"/>